<feature type="compositionally biased region" description="Basic and acidic residues" evidence="1">
    <location>
        <begin position="75"/>
        <end position="89"/>
    </location>
</feature>
<dbReference type="RefSeq" id="WP_153351793.1">
    <property type="nucleotide sequence ID" value="NZ_WIVX01000257.1"/>
</dbReference>
<dbReference type="AlphaFoldDB" id="A0A7X2CKJ6"/>
<feature type="region of interest" description="Disordered" evidence="1">
    <location>
        <begin position="68"/>
        <end position="89"/>
    </location>
</feature>
<accession>A0A7X2CKJ6</accession>
<reference evidence="2 3" key="1">
    <citation type="submission" date="2019-10" db="EMBL/GenBank/DDBJ databases">
        <title>Evaluation of single-gene subtyping targets for Pseudomonas.</title>
        <authorList>
            <person name="Reichler S.J."/>
            <person name="Orsi R.H."/>
            <person name="Wiedmann M."/>
            <person name="Martin N.H."/>
            <person name="Murphy S.I."/>
        </authorList>
    </citation>
    <scope>NUCLEOTIDE SEQUENCE [LARGE SCALE GENOMIC DNA]</scope>
    <source>
        <strain evidence="2 3">FSL R10-2107</strain>
    </source>
</reference>
<gene>
    <name evidence="2" type="ORF">GHO30_27490</name>
</gene>
<evidence type="ECO:0000313" key="2">
    <source>
        <dbReference type="EMBL" id="MQU35060.1"/>
    </source>
</evidence>
<name>A0A7X2CKJ6_9PSED</name>
<keyword evidence="3" id="KW-1185">Reference proteome</keyword>
<comment type="caution">
    <text evidence="2">The sequence shown here is derived from an EMBL/GenBank/DDBJ whole genome shotgun (WGS) entry which is preliminary data.</text>
</comment>
<dbReference type="EMBL" id="WIVX01000257">
    <property type="protein sequence ID" value="MQU35060.1"/>
    <property type="molecule type" value="Genomic_DNA"/>
</dbReference>
<evidence type="ECO:0000313" key="3">
    <source>
        <dbReference type="Proteomes" id="UP000470186"/>
    </source>
</evidence>
<protein>
    <submittedName>
        <fullName evidence="2">Uncharacterized protein</fullName>
    </submittedName>
</protein>
<dbReference type="Proteomes" id="UP000470186">
    <property type="component" value="Unassembled WGS sequence"/>
</dbReference>
<proteinExistence type="predicted"/>
<sequence>MSKAELSKLLEEKVQEKVKEGFSIPTYALDAASRDRVKRALHPQSHPVPHENHSAEEWEEYIKQVEAGTYAPSHRAHETQEAPHPPHEF</sequence>
<evidence type="ECO:0000256" key="1">
    <source>
        <dbReference type="SAM" id="MobiDB-lite"/>
    </source>
</evidence>
<organism evidence="2 3">
    <name type="scientific">Pseudomonas helleri</name>
    <dbReference type="NCBI Taxonomy" id="1608996"/>
    <lineage>
        <taxon>Bacteria</taxon>
        <taxon>Pseudomonadati</taxon>
        <taxon>Pseudomonadota</taxon>
        <taxon>Gammaproteobacteria</taxon>
        <taxon>Pseudomonadales</taxon>
        <taxon>Pseudomonadaceae</taxon>
        <taxon>Pseudomonas</taxon>
    </lineage>
</organism>